<gene>
    <name evidence="2" type="ORF">D9Q98_001386</name>
    <name evidence="3" type="ORF">D9Q98_001387</name>
</gene>
<reference evidence="3" key="1">
    <citation type="journal article" date="2019" name="Plant J.">
        <title>Chlorella vulgaris genome assembly and annotation reveals the molecular basis for metabolic acclimation to high light conditions.</title>
        <authorList>
            <person name="Cecchin M."/>
            <person name="Marcolungo L."/>
            <person name="Rossato M."/>
            <person name="Girolomoni L."/>
            <person name="Cosentino E."/>
            <person name="Cuine S."/>
            <person name="Li-Beisson Y."/>
            <person name="Delledonne M."/>
            <person name="Ballottari M."/>
        </authorList>
    </citation>
    <scope>NUCLEOTIDE SEQUENCE</scope>
    <source>
        <strain evidence="3">211/11P</strain>
    </source>
</reference>
<reference evidence="3" key="2">
    <citation type="submission" date="2020-11" db="EMBL/GenBank/DDBJ databases">
        <authorList>
            <person name="Cecchin M."/>
            <person name="Marcolungo L."/>
            <person name="Rossato M."/>
            <person name="Girolomoni L."/>
            <person name="Cosentino E."/>
            <person name="Cuine S."/>
            <person name="Li-Beisson Y."/>
            <person name="Delledonne M."/>
            <person name="Ballottari M."/>
        </authorList>
    </citation>
    <scope>NUCLEOTIDE SEQUENCE</scope>
    <source>
        <strain evidence="3">211/11P</strain>
        <tissue evidence="3">Whole cell</tissue>
    </source>
</reference>
<feature type="compositionally biased region" description="Basic and acidic residues" evidence="1">
    <location>
        <begin position="37"/>
        <end position="47"/>
    </location>
</feature>
<dbReference type="OrthoDB" id="510771at2759"/>
<protein>
    <submittedName>
        <fullName evidence="3">Uncharacterized protein</fullName>
    </submittedName>
</protein>
<comment type="caution">
    <text evidence="3">The sequence shown here is derived from an EMBL/GenBank/DDBJ whole genome shotgun (WGS) entry which is preliminary data.</text>
</comment>
<dbReference type="EMBL" id="SIDB01000001">
    <property type="protein sequence ID" value="KAI3438973.1"/>
    <property type="molecule type" value="Genomic_DNA"/>
</dbReference>
<dbReference type="AlphaFoldDB" id="A0A9D4TZY6"/>
<organism evidence="3 4">
    <name type="scientific">Chlorella vulgaris</name>
    <name type="common">Green alga</name>
    <dbReference type="NCBI Taxonomy" id="3077"/>
    <lineage>
        <taxon>Eukaryota</taxon>
        <taxon>Viridiplantae</taxon>
        <taxon>Chlorophyta</taxon>
        <taxon>core chlorophytes</taxon>
        <taxon>Trebouxiophyceae</taxon>
        <taxon>Chlorellales</taxon>
        <taxon>Chlorellaceae</taxon>
        <taxon>Chlorella clade</taxon>
        <taxon>Chlorella</taxon>
    </lineage>
</organism>
<evidence type="ECO:0000313" key="2">
    <source>
        <dbReference type="EMBL" id="KAI3438972.1"/>
    </source>
</evidence>
<feature type="region of interest" description="Disordered" evidence="1">
    <location>
        <begin position="1"/>
        <end position="78"/>
    </location>
</feature>
<keyword evidence="4" id="KW-1185">Reference proteome</keyword>
<evidence type="ECO:0000256" key="1">
    <source>
        <dbReference type="SAM" id="MobiDB-lite"/>
    </source>
</evidence>
<feature type="compositionally biased region" description="Polar residues" evidence="1">
    <location>
        <begin position="20"/>
        <end position="34"/>
    </location>
</feature>
<dbReference type="EMBL" id="SIDB01000001">
    <property type="protein sequence ID" value="KAI3438972.1"/>
    <property type="molecule type" value="Genomic_DNA"/>
</dbReference>
<proteinExistence type="predicted"/>
<dbReference type="Proteomes" id="UP001055712">
    <property type="component" value="Unassembled WGS sequence"/>
</dbReference>
<feature type="compositionally biased region" description="Basic and acidic residues" evidence="1">
    <location>
        <begin position="1"/>
        <end position="17"/>
    </location>
</feature>
<accession>A0A9D4TZY6</accession>
<sequence length="78" mass="7844">MSGKEGTVERQAVEGEKTATGMQKETFGTGTAAQSEAGKKGGERAKEMGAGIMADPSGYGKKGGKSGGSGEEESEDVK</sequence>
<evidence type="ECO:0000313" key="4">
    <source>
        <dbReference type="Proteomes" id="UP001055712"/>
    </source>
</evidence>
<name>A0A9D4TZY6_CHLVU</name>
<evidence type="ECO:0000313" key="3">
    <source>
        <dbReference type="EMBL" id="KAI3438973.1"/>
    </source>
</evidence>